<dbReference type="CDD" id="cd05466">
    <property type="entry name" value="PBP2_LTTR_substrate"/>
    <property type="match status" value="1"/>
</dbReference>
<dbReference type="Gene3D" id="1.10.10.10">
    <property type="entry name" value="Winged helix-like DNA-binding domain superfamily/Winged helix DNA-binding domain"/>
    <property type="match status" value="1"/>
</dbReference>
<dbReference type="PANTHER" id="PTHR30126:SF91">
    <property type="entry name" value="LYSR FAMILY TRANSCRIPTIONAL REGULATOR"/>
    <property type="match status" value="1"/>
</dbReference>
<dbReference type="PATRIC" id="fig|272843.6.peg.416"/>
<evidence type="ECO:0000259" key="5">
    <source>
        <dbReference type="PROSITE" id="PS50931"/>
    </source>
</evidence>
<reference evidence="6 7" key="1">
    <citation type="journal article" date="2001" name="Proc. Natl. Acad. Sci. U.S.A.">
        <title>Complete genomic sequence of Pasteurella multocida Pm70.</title>
        <authorList>
            <person name="May B.J."/>
            <person name="Zhang Q."/>
            <person name="Li L.L."/>
            <person name="Paustian M.L."/>
            <person name="Whittam T.S."/>
            <person name="Kapur V."/>
        </authorList>
    </citation>
    <scope>NUCLEOTIDE SEQUENCE [LARGE SCALE GENOMIC DNA]</scope>
    <source>
        <strain evidence="6 7">Pm70</strain>
    </source>
</reference>
<name>Q9CNM4_PASMU</name>
<dbReference type="RefSeq" id="WP_010906626.1">
    <property type="nucleotide sequence ID" value="NC_002663.1"/>
</dbReference>
<dbReference type="FunFam" id="1.10.10.10:FF:000001">
    <property type="entry name" value="LysR family transcriptional regulator"/>
    <property type="match status" value="1"/>
</dbReference>
<dbReference type="InterPro" id="IPR005119">
    <property type="entry name" value="LysR_subst-bd"/>
</dbReference>
<gene>
    <name evidence="6" type="primary">hpkR</name>
    <name evidence="6" type="ordered locus">PM0403</name>
</gene>
<dbReference type="InterPro" id="IPR036388">
    <property type="entry name" value="WH-like_DNA-bd_sf"/>
</dbReference>
<dbReference type="PRINTS" id="PR00039">
    <property type="entry name" value="HTHLYSR"/>
</dbReference>
<evidence type="ECO:0000256" key="2">
    <source>
        <dbReference type="ARBA" id="ARBA00023015"/>
    </source>
</evidence>
<dbReference type="SUPFAM" id="SSF46785">
    <property type="entry name" value="Winged helix' DNA-binding domain"/>
    <property type="match status" value="1"/>
</dbReference>
<accession>Q9CNM4</accession>
<sequence length="289" mass="32460">MYNLEQLKAFVAVCENGSISAAARKLGKAQSAVSSAVANLEIALNQTLFDRSKNAAHLTSNGAALLPMVKHVLQQIHYFEQKATALSEPQEYRLSIAFEDTLWDEQLTKIFVKLHQRFPHTQLDLQLSTAAEIRSKIEQGELNIGILYQNQVQSDLPVQLLGQQRFVAAAAPSHPLSQLTEVNNADLAHFVQLIHRNADITPISPQYWQINSYYLMMDLVNQGIGWAIMPEQLLVDEFLGSQLNRLPLTALLHPKPLDITAMTAFNHYHGKVTQFVLAELKEVFHTQRS</sequence>
<evidence type="ECO:0000256" key="4">
    <source>
        <dbReference type="ARBA" id="ARBA00023163"/>
    </source>
</evidence>
<dbReference type="SUPFAM" id="SSF53850">
    <property type="entry name" value="Periplasmic binding protein-like II"/>
    <property type="match status" value="1"/>
</dbReference>
<dbReference type="Gene3D" id="3.40.190.290">
    <property type="match status" value="1"/>
</dbReference>
<keyword evidence="2" id="KW-0805">Transcription regulation</keyword>
<dbReference type="OrthoDB" id="196624at2"/>
<comment type="similarity">
    <text evidence="1">Belongs to the LysR transcriptional regulatory family.</text>
</comment>
<evidence type="ECO:0000313" key="6">
    <source>
        <dbReference type="EMBL" id="AAK02487.1"/>
    </source>
</evidence>
<keyword evidence="7" id="KW-1185">Reference proteome</keyword>
<dbReference type="EMBL" id="AE004439">
    <property type="protein sequence ID" value="AAK02487.1"/>
    <property type="molecule type" value="Genomic_DNA"/>
</dbReference>
<feature type="domain" description="HTH lysR-type" evidence="5">
    <location>
        <begin position="1"/>
        <end position="59"/>
    </location>
</feature>
<protein>
    <submittedName>
        <fullName evidence="6">HpkR</fullName>
    </submittedName>
</protein>
<dbReference type="InterPro" id="IPR036390">
    <property type="entry name" value="WH_DNA-bd_sf"/>
</dbReference>
<proteinExistence type="inferred from homology"/>
<dbReference type="PANTHER" id="PTHR30126">
    <property type="entry name" value="HTH-TYPE TRANSCRIPTIONAL REGULATOR"/>
    <property type="match status" value="1"/>
</dbReference>
<dbReference type="GO" id="GO:0003700">
    <property type="term" value="F:DNA-binding transcription factor activity"/>
    <property type="evidence" value="ECO:0007669"/>
    <property type="project" value="InterPro"/>
</dbReference>
<evidence type="ECO:0000313" key="7">
    <source>
        <dbReference type="Proteomes" id="UP000000809"/>
    </source>
</evidence>
<keyword evidence="3" id="KW-0238">DNA-binding</keyword>
<dbReference type="InterPro" id="IPR000847">
    <property type="entry name" value="LysR_HTH_N"/>
</dbReference>
<keyword evidence="4" id="KW-0804">Transcription</keyword>
<dbReference type="EnsemblBacteria" id="AAK02487">
    <property type="protein sequence ID" value="AAK02487"/>
    <property type="gene ID" value="PM0403"/>
</dbReference>
<dbReference type="AlphaFoldDB" id="Q9CNM4"/>
<dbReference type="PROSITE" id="PS50931">
    <property type="entry name" value="HTH_LYSR"/>
    <property type="match status" value="1"/>
</dbReference>
<dbReference type="Pfam" id="PF03466">
    <property type="entry name" value="LysR_substrate"/>
    <property type="match status" value="1"/>
</dbReference>
<dbReference type="Pfam" id="PF00126">
    <property type="entry name" value="HTH_1"/>
    <property type="match status" value="1"/>
</dbReference>
<evidence type="ECO:0000256" key="3">
    <source>
        <dbReference type="ARBA" id="ARBA00023125"/>
    </source>
</evidence>
<dbReference type="STRING" id="272843.PM0403"/>
<dbReference type="GO" id="GO:0000976">
    <property type="term" value="F:transcription cis-regulatory region binding"/>
    <property type="evidence" value="ECO:0007669"/>
    <property type="project" value="TreeGrafter"/>
</dbReference>
<organism evidence="6 7">
    <name type="scientific">Pasteurella multocida (strain Pm70)</name>
    <dbReference type="NCBI Taxonomy" id="272843"/>
    <lineage>
        <taxon>Bacteria</taxon>
        <taxon>Pseudomonadati</taxon>
        <taxon>Pseudomonadota</taxon>
        <taxon>Gammaproteobacteria</taxon>
        <taxon>Pasteurellales</taxon>
        <taxon>Pasteurellaceae</taxon>
        <taxon>Pasteurella</taxon>
    </lineage>
</organism>
<dbReference type="HOGENOM" id="CLU_039613_35_0_6"/>
<dbReference type="KEGG" id="pmu:PM0403"/>
<evidence type="ECO:0000256" key="1">
    <source>
        <dbReference type="ARBA" id="ARBA00009437"/>
    </source>
</evidence>
<dbReference type="Proteomes" id="UP000000809">
    <property type="component" value="Chromosome"/>
</dbReference>